<feature type="transmembrane region" description="Helical" evidence="6">
    <location>
        <begin position="181"/>
        <end position="203"/>
    </location>
</feature>
<keyword evidence="2" id="KW-1003">Cell membrane</keyword>
<comment type="subcellular location">
    <subcellularLocation>
        <location evidence="1">Cell membrane</location>
        <topology evidence="1">Multi-pass membrane protein</topology>
    </subcellularLocation>
</comment>
<keyword evidence="4 6" id="KW-1133">Transmembrane helix</keyword>
<organism evidence="7 8">
    <name type="scientific">Luteimonas rhizosphaericola</name>
    <dbReference type="NCBI Taxonomy" id="3042024"/>
    <lineage>
        <taxon>Bacteria</taxon>
        <taxon>Pseudomonadati</taxon>
        <taxon>Pseudomonadota</taxon>
        <taxon>Gammaproteobacteria</taxon>
        <taxon>Lysobacterales</taxon>
        <taxon>Lysobacteraceae</taxon>
        <taxon>Luteimonas</taxon>
    </lineage>
</organism>
<keyword evidence="3 6" id="KW-0812">Transmembrane</keyword>
<dbReference type="PANTHER" id="PTHR30250:SF11">
    <property type="entry name" value="O-ANTIGEN TRANSPORTER-RELATED"/>
    <property type="match status" value="1"/>
</dbReference>
<name>A0ABT6JH77_9GAMM</name>
<feature type="transmembrane region" description="Helical" evidence="6">
    <location>
        <begin position="344"/>
        <end position="364"/>
    </location>
</feature>
<feature type="transmembrane region" description="Helical" evidence="6">
    <location>
        <begin position="47"/>
        <end position="70"/>
    </location>
</feature>
<feature type="transmembrane region" description="Helical" evidence="6">
    <location>
        <begin position="432"/>
        <end position="454"/>
    </location>
</feature>
<dbReference type="EMBL" id="JARXRN010000020">
    <property type="protein sequence ID" value="MDH5830033.1"/>
    <property type="molecule type" value="Genomic_DNA"/>
</dbReference>
<evidence type="ECO:0000256" key="6">
    <source>
        <dbReference type="SAM" id="Phobius"/>
    </source>
</evidence>
<accession>A0ABT6JH77</accession>
<dbReference type="PANTHER" id="PTHR30250">
    <property type="entry name" value="PST FAMILY PREDICTED COLANIC ACID TRANSPORTER"/>
    <property type="match status" value="1"/>
</dbReference>
<dbReference type="InterPro" id="IPR002797">
    <property type="entry name" value="Polysacc_synth"/>
</dbReference>
<dbReference type="RefSeq" id="WP_280600480.1">
    <property type="nucleotide sequence ID" value="NZ_JARXRN010000020.1"/>
</dbReference>
<evidence type="ECO:0000256" key="5">
    <source>
        <dbReference type="ARBA" id="ARBA00023136"/>
    </source>
</evidence>
<evidence type="ECO:0000256" key="3">
    <source>
        <dbReference type="ARBA" id="ARBA00022692"/>
    </source>
</evidence>
<comment type="caution">
    <text evidence="7">The sequence shown here is derived from an EMBL/GenBank/DDBJ whole genome shotgun (WGS) entry which is preliminary data.</text>
</comment>
<feature type="transmembrane region" description="Helical" evidence="6">
    <location>
        <begin position="401"/>
        <end position="420"/>
    </location>
</feature>
<evidence type="ECO:0000256" key="2">
    <source>
        <dbReference type="ARBA" id="ARBA00022475"/>
    </source>
</evidence>
<feature type="transmembrane region" description="Helical" evidence="6">
    <location>
        <begin position="376"/>
        <end position="395"/>
    </location>
</feature>
<feature type="transmembrane region" description="Helical" evidence="6">
    <location>
        <begin position="91"/>
        <end position="111"/>
    </location>
</feature>
<dbReference type="Proteomes" id="UP001156831">
    <property type="component" value="Unassembled WGS sequence"/>
</dbReference>
<feature type="transmembrane region" description="Helical" evidence="6">
    <location>
        <begin position="155"/>
        <end position="175"/>
    </location>
</feature>
<keyword evidence="8" id="KW-1185">Reference proteome</keyword>
<feature type="transmembrane region" description="Helical" evidence="6">
    <location>
        <begin position="307"/>
        <end position="324"/>
    </location>
</feature>
<feature type="transmembrane region" description="Helical" evidence="6">
    <location>
        <begin position="123"/>
        <end position="143"/>
    </location>
</feature>
<reference evidence="7 8" key="1">
    <citation type="submission" date="2023-04" db="EMBL/GenBank/DDBJ databases">
        <title>Luteimonas sp. M1R5S18.</title>
        <authorList>
            <person name="Sun J.-Q."/>
        </authorList>
    </citation>
    <scope>NUCLEOTIDE SEQUENCE [LARGE SCALE GENOMIC DNA]</scope>
    <source>
        <strain evidence="7 8">M1R5S18</strain>
    </source>
</reference>
<proteinExistence type="predicted"/>
<dbReference type="InterPro" id="IPR050833">
    <property type="entry name" value="Poly_Biosynth_Transport"/>
</dbReference>
<dbReference type="Pfam" id="PF01943">
    <property type="entry name" value="Polysacc_synt"/>
    <property type="match status" value="1"/>
</dbReference>
<evidence type="ECO:0000256" key="1">
    <source>
        <dbReference type="ARBA" id="ARBA00004651"/>
    </source>
</evidence>
<evidence type="ECO:0000313" key="7">
    <source>
        <dbReference type="EMBL" id="MDH5830033.1"/>
    </source>
</evidence>
<evidence type="ECO:0000313" key="8">
    <source>
        <dbReference type="Proteomes" id="UP001156831"/>
    </source>
</evidence>
<gene>
    <name evidence="7" type="ORF">QFW80_05805</name>
</gene>
<feature type="transmembrane region" description="Helical" evidence="6">
    <location>
        <begin position="12"/>
        <end position="35"/>
    </location>
</feature>
<protein>
    <submittedName>
        <fullName evidence="7">Oligosaccharide flippase family protein</fullName>
    </submittedName>
</protein>
<evidence type="ECO:0000256" key="4">
    <source>
        <dbReference type="ARBA" id="ARBA00022989"/>
    </source>
</evidence>
<feature type="transmembrane region" description="Helical" evidence="6">
    <location>
        <begin position="260"/>
        <end position="286"/>
    </location>
</feature>
<keyword evidence="5 6" id="KW-0472">Membrane</keyword>
<feature type="transmembrane region" description="Helical" evidence="6">
    <location>
        <begin position="460"/>
        <end position="480"/>
    </location>
</feature>
<sequence length="514" mass="55107">MSQQFSGAAAIRAAVMIMGSTYVTYGVGLLVSIIIARHLGPADFGRYSYVVWMAGILLAVGNNGITSTAIRFVSESLGRKSPDDARRVHGWLLRRQVACLALVAVGFMLGSRWLAPDGWENSLAAFVVVALVAGLAKAVYIFDASVAKGYGRFDVEARATVTMSLANIAFVLVLLAMDAPLLAYLVAFALVSIGYAVISRVMLRRGGMVSELQDPDPAMAVRVRRHLLWTVLLVLAYTFSNKSIETYLLNATVGPAEVGFFAIAAALSRGGVDLLASGLMTVMMPIMGHAFGEGGLDRANTIMSNSLRYCLFLGLMLIGVGLLVSRPGVALMYGDRYGEVVLPLRVMILVGGLTLGEAAFNALLSTTDNQRMRVVYACLSLGITAAFAFALVPTWGLLGAVASYAISRLLVFALVAVGITRMMRLRLPVREFLRLVGCALLSGLLAGALVLAVPGIWTELVAGAVFAALFLATTVAFNAWRASDVGHLLEFLERYPFVHRRAAGFLQRWALRLQ</sequence>